<evidence type="ECO:0000256" key="2">
    <source>
        <dbReference type="ARBA" id="ARBA00022475"/>
    </source>
</evidence>
<evidence type="ECO:0000256" key="9">
    <source>
        <dbReference type="PIRNR" id="PIRNR002869"/>
    </source>
</evidence>
<feature type="transmembrane region" description="Helical" evidence="8">
    <location>
        <begin position="97"/>
        <end position="118"/>
    </location>
</feature>
<evidence type="ECO:0000256" key="7">
    <source>
        <dbReference type="ARBA" id="ARBA00023136"/>
    </source>
</evidence>
<name>A0A0G1ZGG1_UNCK3</name>
<evidence type="ECO:0000256" key="3">
    <source>
        <dbReference type="ARBA" id="ARBA00022692"/>
    </source>
</evidence>
<keyword evidence="8 9" id="KW-0961">Cell wall biogenesis/degradation</keyword>
<feature type="transmembrane region" description="Helical" evidence="8">
    <location>
        <begin position="12"/>
        <end position="29"/>
    </location>
</feature>
<feature type="transmembrane region" description="Helical" evidence="8">
    <location>
        <begin position="166"/>
        <end position="187"/>
    </location>
</feature>
<dbReference type="GO" id="GO:0008360">
    <property type="term" value="P:regulation of cell shape"/>
    <property type="evidence" value="ECO:0007669"/>
    <property type="project" value="UniProtKB-UniRule"/>
</dbReference>
<dbReference type="HAMAP" id="MF_02078">
    <property type="entry name" value="MurJ_MviN"/>
    <property type="match status" value="1"/>
</dbReference>
<feature type="transmembrane region" description="Helical" evidence="8">
    <location>
        <begin position="355"/>
        <end position="377"/>
    </location>
</feature>
<feature type="transmembrane region" description="Helical" evidence="8">
    <location>
        <begin position="280"/>
        <end position="299"/>
    </location>
</feature>
<dbReference type="GO" id="GO:0015648">
    <property type="term" value="F:lipid-linked peptidoglycan transporter activity"/>
    <property type="evidence" value="ECO:0007669"/>
    <property type="project" value="UniProtKB-UniRule"/>
</dbReference>
<evidence type="ECO:0000256" key="8">
    <source>
        <dbReference type="HAMAP-Rule" id="MF_02078"/>
    </source>
</evidence>
<reference evidence="10 11" key="1">
    <citation type="journal article" date="2015" name="Nature">
        <title>rRNA introns, odd ribosomes, and small enigmatic genomes across a large radiation of phyla.</title>
        <authorList>
            <person name="Brown C.T."/>
            <person name="Hug L.A."/>
            <person name="Thomas B.C."/>
            <person name="Sharon I."/>
            <person name="Castelle C.J."/>
            <person name="Singh A."/>
            <person name="Wilkins M.J."/>
            <person name="Williams K.H."/>
            <person name="Banfield J.F."/>
        </authorList>
    </citation>
    <scope>NUCLEOTIDE SEQUENCE [LARGE SCALE GENOMIC DNA]</scope>
</reference>
<dbReference type="UniPathway" id="UPA00219"/>
<dbReference type="AlphaFoldDB" id="A0A0G1ZGG1"/>
<keyword evidence="4 8" id="KW-0133">Cell shape</keyword>
<dbReference type="Proteomes" id="UP000034913">
    <property type="component" value="Unassembled WGS sequence"/>
</dbReference>
<sequence length="525" mass="57087">MIKHLITRKSTVLEATAILAVASLVSRIFGVVRDSVIAARYAGDVSDAYLAAFTIPDFIFNLLILGALSSAFIPIFTEYLQKNGSDKDEAWGIVNSIVNLGVMVLAIILLIVAVFAPTLVHLVAPGFENEKKEMVASLMRIMLLSPLFFGVSNLAGGILNSFKNFFTYAIAPILYNLGIIVGAIYLVPQFGYIGLAYGVVLGACLHMLVQLPGVFAFGYRYRLHMDLRHPAIRRMAVLMVPRTLGIGITQISTIVNTVIASFLAGGAVSVFKWADNLQSLPIGIFGVSFAVAVFPTLAEKYSLQKLDEFKDDVVQVLRQVIFFIIPSMMLYWVLRAQIVRLVFGYGLFGWDYTRFTISALAFFTFGMLGQSVIHLLARSFYALHDTKTPLLVSAGSLVLNVALALVLVQYLDVVGLAAAISISATANAGLLLVILGRRLGGMPWRELAGYLGKIGSASLAMAGVGYLMLRVMNLIVTTHTVLGLFAQTAVAASVAGLTYLAVARLLKIPEVSQILQPFRRLFKFR</sequence>
<organism evidence="10 11">
    <name type="scientific">candidate division Kazan bacterium GW2011_GWB1_52_7</name>
    <dbReference type="NCBI Taxonomy" id="1620414"/>
    <lineage>
        <taxon>Bacteria</taxon>
        <taxon>Bacteria division Kazan-3B-28</taxon>
    </lineage>
</organism>
<keyword evidence="6 8" id="KW-1133">Transmembrane helix</keyword>
<feature type="transmembrane region" description="Helical" evidence="8">
    <location>
        <begin position="138"/>
        <end position="159"/>
    </location>
</feature>
<dbReference type="GO" id="GO:0071555">
    <property type="term" value="P:cell wall organization"/>
    <property type="evidence" value="ECO:0007669"/>
    <property type="project" value="UniProtKB-UniRule"/>
</dbReference>
<dbReference type="Pfam" id="PF03023">
    <property type="entry name" value="MurJ"/>
    <property type="match status" value="1"/>
</dbReference>
<dbReference type="CDD" id="cd13123">
    <property type="entry name" value="MATE_MurJ_like"/>
    <property type="match status" value="1"/>
</dbReference>
<dbReference type="GO" id="GO:0009252">
    <property type="term" value="P:peptidoglycan biosynthetic process"/>
    <property type="evidence" value="ECO:0007669"/>
    <property type="project" value="UniProtKB-UniRule"/>
</dbReference>
<feature type="transmembrane region" description="Helical" evidence="8">
    <location>
        <begin position="414"/>
        <end position="435"/>
    </location>
</feature>
<gene>
    <name evidence="8" type="primary">murJ</name>
    <name evidence="10" type="ORF">VF00_C0002G0314</name>
</gene>
<dbReference type="GO" id="GO:0005886">
    <property type="term" value="C:plasma membrane"/>
    <property type="evidence" value="ECO:0007669"/>
    <property type="project" value="UniProtKB-SubCell"/>
</dbReference>
<evidence type="ECO:0000256" key="5">
    <source>
        <dbReference type="ARBA" id="ARBA00022984"/>
    </source>
</evidence>
<accession>A0A0G1ZGG1</accession>
<feature type="transmembrane region" description="Helical" evidence="8">
    <location>
        <begin position="49"/>
        <end position="76"/>
    </location>
</feature>
<feature type="transmembrane region" description="Helical" evidence="8">
    <location>
        <begin position="389"/>
        <end position="408"/>
    </location>
</feature>
<evidence type="ECO:0000256" key="6">
    <source>
        <dbReference type="ARBA" id="ARBA00022989"/>
    </source>
</evidence>
<keyword evidence="7 8" id="KW-0472">Membrane</keyword>
<dbReference type="PANTHER" id="PTHR47019">
    <property type="entry name" value="LIPID II FLIPPASE MURJ"/>
    <property type="match status" value="1"/>
</dbReference>
<keyword evidence="5 8" id="KW-0573">Peptidoglycan synthesis</keyword>
<feature type="transmembrane region" description="Helical" evidence="8">
    <location>
        <begin position="481"/>
        <end position="502"/>
    </location>
</feature>
<feature type="transmembrane region" description="Helical" evidence="8">
    <location>
        <begin position="320"/>
        <end position="343"/>
    </location>
</feature>
<dbReference type="InterPro" id="IPR004268">
    <property type="entry name" value="MurJ"/>
</dbReference>
<dbReference type="PIRSF" id="PIRSF002869">
    <property type="entry name" value="MviN"/>
    <property type="match status" value="1"/>
</dbReference>
<dbReference type="PRINTS" id="PR01806">
    <property type="entry name" value="VIRFACTRMVIN"/>
</dbReference>
<keyword evidence="3 8" id="KW-0812">Transmembrane</keyword>
<keyword evidence="2 8" id="KW-1003">Cell membrane</keyword>
<comment type="subcellular location">
    <subcellularLocation>
        <location evidence="1 8">Cell membrane</location>
        <topology evidence="1 8">Multi-pass membrane protein</topology>
    </subcellularLocation>
</comment>
<evidence type="ECO:0000313" key="10">
    <source>
        <dbReference type="EMBL" id="KKW26987.1"/>
    </source>
</evidence>
<comment type="function">
    <text evidence="8 9">Involved in peptidoglycan biosynthesis. Transports lipid-linked peptidoglycan precursors from the inner to the outer leaflet of the cytoplasmic membrane.</text>
</comment>
<feature type="transmembrane region" description="Helical" evidence="8">
    <location>
        <begin position="447"/>
        <end position="469"/>
    </location>
</feature>
<feature type="transmembrane region" description="Helical" evidence="8">
    <location>
        <begin position="240"/>
        <end position="268"/>
    </location>
</feature>
<dbReference type="InterPro" id="IPR051050">
    <property type="entry name" value="Lipid_II_flippase_MurJ/MviN"/>
</dbReference>
<proteinExistence type="inferred from homology"/>
<evidence type="ECO:0000313" key="11">
    <source>
        <dbReference type="Proteomes" id="UP000034913"/>
    </source>
</evidence>
<evidence type="ECO:0000256" key="4">
    <source>
        <dbReference type="ARBA" id="ARBA00022960"/>
    </source>
</evidence>
<dbReference type="EMBL" id="LCRB01000002">
    <property type="protein sequence ID" value="KKW26987.1"/>
    <property type="molecule type" value="Genomic_DNA"/>
</dbReference>
<keyword evidence="8 9" id="KW-0813">Transport</keyword>
<comment type="caution">
    <text evidence="10">The sequence shown here is derived from an EMBL/GenBank/DDBJ whole genome shotgun (WGS) entry which is preliminary data.</text>
</comment>
<comment type="pathway">
    <text evidence="8">Cell wall biogenesis; peptidoglycan biosynthesis.</text>
</comment>
<dbReference type="NCBIfam" id="TIGR01695">
    <property type="entry name" value="murJ_mviN"/>
    <property type="match status" value="1"/>
</dbReference>
<dbReference type="GO" id="GO:0034204">
    <property type="term" value="P:lipid translocation"/>
    <property type="evidence" value="ECO:0007669"/>
    <property type="project" value="TreeGrafter"/>
</dbReference>
<comment type="similarity">
    <text evidence="8 9">Belongs to the MurJ/MviN family.</text>
</comment>
<protein>
    <recommendedName>
        <fullName evidence="8">Probable lipid II flippase MurJ</fullName>
    </recommendedName>
</protein>
<feature type="transmembrane region" description="Helical" evidence="8">
    <location>
        <begin position="193"/>
        <end position="219"/>
    </location>
</feature>
<dbReference type="PANTHER" id="PTHR47019:SF1">
    <property type="entry name" value="LIPID II FLIPPASE MURJ"/>
    <property type="match status" value="1"/>
</dbReference>
<evidence type="ECO:0000256" key="1">
    <source>
        <dbReference type="ARBA" id="ARBA00004651"/>
    </source>
</evidence>